<dbReference type="Proteomes" id="UP001372338">
    <property type="component" value="Unassembled WGS sequence"/>
</dbReference>
<protein>
    <submittedName>
        <fullName evidence="2">Uncharacterized protein</fullName>
    </submittedName>
</protein>
<evidence type="ECO:0000313" key="2">
    <source>
        <dbReference type="EMBL" id="KAK7274308.1"/>
    </source>
</evidence>
<dbReference type="AlphaFoldDB" id="A0AAN9FLP8"/>
<evidence type="ECO:0000256" key="1">
    <source>
        <dbReference type="SAM" id="MobiDB-lite"/>
    </source>
</evidence>
<reference evidence="2 3" key="1">
    <citation type="submission" date="2024-01" db="EMBL/GenBank/DDBJ databases">
        <title>The genomes of 5 underutilized Papilionoideae crops provide insights into root nodulation and disease resistanc.</title>
        <authorList>
            <person name="Yuan L."/>
        </authorList>
    </citation>
    <scope>NUCLEOTIDE SEQUENCE [LARGE SCALE GENOMIC DNA]</scope>
    <source>
        <strain evidence="2">ZHUSHIDOU_FW_LH</strain>
        <tissue evidence="2">Leaf</tissue>
    </source>
</reference>
<dbReference type="EMBL" id="JAYWIO010000003">
    <property type="protein sequence ID" value="KAK7274308.1"/>
    <property type="molecule type" value="Genomic_DNA"/>
</dbReference>
<accession>A0AAN9FLP8</accession>
<feature type="region of interest" description="Disordered" evidence="1">
    <location>
        <begin position="78"/>
        <end position="107"/>
    </location>
</feature>
<proteinExistence type="predicted"/>
<keyword evidence="3" id="KW-1185">Reference proteome</keyword>
<feature type="compositionally biased region" description="Basic and acidic residues" evidence="1">
    <location>
        <begin position="96"/>
        <end position="107"/>
    </location>
</feature>
<organism evidence="2 3">
    <name type="scientific">Crotalaria pallida</name>
    <name type="common">Smooth rattlebox</name>
    <name type="synonym">Crotalaria striata</name>
    <dbReference type="NCBI Taxonomy" id="3830"/>
    <lineage>
        <taxon>Eukaryota</taxon>
        <taxon>Viridiplantae</taxon>
        <taxon>Streptophyta</taxon>
        <taxon>Embryophyta</taxon>
        <taxon>Tracheophyta</taxon>
        <taxon>Spermatophyta</taxon>
        <taxon>Magnoliopsida</taxon>
        <taxon>eudicotyledons</taxon>
        <taxon>Gunneridae</taxon>
        <taxon>Pentapetalae</taxon>
        <taxon>rosids</taxon>
        <taxon>fabids</taxon>
        <taxon>Fabales</taxon>
        <taxon>Fabaceae</taxon>
        <taxon>Papilionoideae</taxon>
        <taxon>50 kb inversion clade</taxon>
        <taxon>genistoids sensu lato</taxon>
        <taxon>core genistoids</taxon>
        <taxon>Crotalarieae</taxon>
        <taxon>Crotalaria</taxon>
    </lineage>
</organism>
<comment type="caution">
    <text evidence="2">The sequence shown here is derived from an EMBL/GenBank/DDBJ whole genome shotgun (WGS) entry which is preliminary data.</text>
</comment>
<gene>
    <name evidence="2" type="ORF">RIF29_15391</name>
</gene>
<evidence type="ECO:0000313" key="3">
    <source>
        <dbReference type="Proteomes" id="UP001372338"/>
    </source>
</evidence>
<name>A0AAN9FLP8_CROPI</name>
<feature type="compositionally biased region" description="Basic and acidic residues" evidence="1">
    <location>
        <begin position="78"/>
        <end position="88"/>
    </location>
</feature>
<sequence>MMRMRHTWVKKEDSTIIHKGTEGWTKGGNANARCFVLLLLLHLEEARSRGKRHVPKNSEIERESEGKGRCRWHSLRRLGGEGNRERGTQRWIGEIGRQREKQKAKWI</sequence>